<dbReference type="Pfam" id="PF16326">
    <property type="entry name" value="ABC_tran_CTD"/>
    <property type="match status" value="1"/>
</dbReference>
<keyword evidence="6" id="KW-1185">Reference proteome</keyword>
<keyword evidence="2 5" id="KW-0067">ATP-binding</keyword>
<dbReference type="PANTHER" id="PTHR42855">
    <property type="entry name" value="ABC TRANSPORTER ATP-BINDING SUBUNIT"/>
    <property type="match status" value="1"/>
</dbReference>
<organism evidence="5 6">
    <name type="scientific">Siminovitchia thermophila</name>
    <dbReference type="NCBI Taxonomy" id="1245522"/>
    <lineage>
        <taxon>Bacteria</taxon>
        <taxon>Bacillati</taxon>
        <taxon>Bacillota</taxon>
        <taxon>Bacilli</taxon>
        <taxon>Bacillales</taxon>
        <taxon>Bacillaceae</taxon>
        <taxon>Siminovitchia</taxon>
    </lineage>
</organism>
<feature type="domain" description="ABC transporter" evidence="4">
    <location>
        <begin position="325"/>
        <end position="543"/>
    </location>
</feature>
<dbReference type="GO" id="GO:0005524">
    <property type="term" value="F:ATP binding"/>
    <property type="evidence" value="ECO:0007669"/>
    <property type="project" value="UniProtKB-KW"/>
</dbReference>
<dbReference type="Pfam" id="PF12848">
    <property type="entry name" value="ABC_tran_Xtn"/>
    <property type="match status" value="1"/>
</dbReference>
<dbReference type="PROSITE" id="PS00211">
    <property type="entry name" value="ABC_TRANSPORTER_1"/>
    <property type="match status" value="1"/>
</dbReference>
<evidence type="ECO:0000259" key="4">
    <source>
        <dbReference type="PROSITE" id="PS50893"/>
    </source>
</evidence>
<dbReference type="InterPro" id="IPR003593">
    <property type="entry name" value="AAA+_ATPase"/>
</dbReference>
<dbReference type="InterPro" id="IPR032781">
    <property type="entry name" value="ABC_tran_Xtn"/>
</dbReference>
<comment type="caution">
    <text evidence="5">The sequence shown here is derived from an EMBL/GenBank/DDBJ whole genome shotgun (WGS) entry which is preliminary data.</text>
</comment>
<dbReference type="Gene3D" id="3.40.50.300">
    <property type="entry name" value="P-loop containing nucleotide triphosphate hydrolases"/>
    <property type="match status" value="2"/>
</dbReference>
<dbReference type="InterPro" id="IPR017871">
    <property type="entry name" value="ABC_transporter-like_CS"/>
</dbReference>
<dbReference type="Pfam" id="PF00005">
    <property type="entry name" value="ABC_tran"/>
    <property type="match status" value="2"/>
</dbReference>
<dbReference type="Proteomes" id="UP000823485">
    <property type="component" value="Unassembled WGS sequence"/>
</dbReference>
<dbReference type="NCBIfam" id="NF000355">
    <property type="entry name" value="ribo_prot_ABC_F"/>
    <property type="match status" value="1"/>
</dbReference>
<feature type="domain" description="ABC transporter" evidence="4">
    <location>
        <begin position="9"/>
        <end position="260"/>
    </location>
</feature>
<dbReference type="SMART" id="SM00382">
    <property type="entry name" value="AAA"/>
    <property type="match status" value="2"/>
</dbReference>
<gene>
    <name evidence="5" type="ORF">JOC94_003433</name>
</gene>
<proteinExistence type="predicted"/>
<evidence type="ECO:0000313" key="6">
    <source>
        <dbReference type="Proteomes" id="UP000823485"/>
    </source>
</evidence>
<evidence type="ECO:0000256" key="1">
    <source>
        <dbReference type="ARBA" id="ARBA00022741"/>
    </source>
</evidence>
<dbReference type="SUPFAM" id="SSF52540">
    <property type="entry name" value="P-loop containing nucleoside triphosphate hydrolases"/>
    <property type="match status" value="2"/>
</dbReference>
<protein>
    <submittedName>
        <fullName evidence="5">ATP-binding cassette subfamily F protein uup</fullName>
    </submittedName>
</protein>
<dbReference type="InterPro" id="IPR027417">
    <property type="entry name" value="P-loop_NTPase"/>
</dbReference>
<accession>A0ABS2RC52</accession>
<evidence type="ECO:0000256" key="3">
    <source>
        <dbReference type="SAM" id="Coils"/>
    </source>
</evidence>
<dbReference type="CDD" id="cd03221">
    <property type="entry name" value="ABCF_EF-3"/>
    <property type="match status" value="2"/>
</dbReference>
<keyword evidence="3" id="KW-0175">Coiled coil</keyword>
<dbReference type="PANTHER" id="PTHR42855:SF1">
    <property type="entry name" value="ABC TRANSPORTER DOMAIN-CONTAINING PROTEIN"/>
    <property type="match status" value="1"/>
</dbReference>
<feature type="coiled-coil region" evidence="3">
    <location>
        <begin position="572"/>
        <end position="623"/>
    </location>
</feature>
<dbReference type="EMBL" id="JAFBFH010000026">
    <property type="protein sequence ID" value="MBM7716413.1"/>
    <property type="molecule type" value="Genomic_DNA"/>
</dbReference>
<sequence>MDWLFMKVFSAKRISKTYGEKDVFVDLDFHIQEKDKIGIVGVNGTGKSSLLRVIAGVEEPDTGSFASPKDYTVGYLAQVPELDDHLTVLEIVFQGKSSLMELVKEYEEVLAKLDKNPKNELYQQQLFDLQRKMDAENAWDAVTNAETILSKLGFANVNEKAAYLSGGQRKRAALAQVLVDTPDLLLLDEPTNHLDYGSIQWLEEYLRKYDKAFVVVSHDRYFLDRVTNRMAELHDGNIYFYDGNYQSYIEAKALREEEEMLAEKKRRNMYRRELEWIKRGAKARSTKQKARIQRFEQLEAKLGGFSTGENPDITIGSSRLGKKVFEFMNASKSFDHKTIMSEFNWIVKPGDRIGIVGENGSGKSTFLNILAGETVLDTGTLDIGPTVKTAYYRQTNEDMNGDQRMIAYIQELGNEIETSSGDVLSAAQMLERFLFPKHTHGTLIRKLSGGEKRRLYLLRLLMSKPNVLLLDEPTNDLDTETLTVLEDFIEEFRGVVISVSHDRYFLDKTAKELLVFHGNGRIDHYYGSFTDYIEEKKEQLAEVPVDRKVESKKEATLLASKKKMTYKEKKEWETIEKDIEQVEEKLEVLQQELNDTGSDFERAQEIMEKIQNESANLEHLIERWTYLSELDNESF</sequence>
<keyword evidence="1" id="KW-0547">Nucleotide-binding</keyword>
<dbReference type="PROSITE" id="PS50893">
    <property type="entry name" value="ABC_TRANSPORTER_2"/>
    <property type="match status" value="2"/>
</dbReference>
<dbReference type="Gene3D" id="1.10.287.380">
    <property type="entry name" value="Valyl-tRNA synthetase, C-terminal domain"/>
    <property type="match status" value="1"/>
</dbReference>
<dbReference type="InterPro" id="IPR037118">
    <property type="entry name" value="Val-tRNA_synth_C_sf"/>
</dbReference>
<dbReference type="InterPro" id="IPR032524">
    <property type="entry name" value="ABC_tran_C"/>
</dbReference>
<evidence type="ECO:0000256" key="2">
    <source>
        <dbReference type="ARBA" id="ARBA00022840"/>
    </source>
</evidence>
<reference evidence="5 6" key="1">
    <citation type="submission" date="2021-01" db="EMBL/GenBank/DDBJ databases">
        <title>Genomic Encyclopedia of Type Strains, Phase IV (KMG-IV): sequencing the most valuable type-strain genomes for metagenomic binning, comparative biology and taxonomic classification.</title>
        <authorList>
            <person name="Goeker M."/>
        </authorList>
    </citation>
    <scope>NUCLEOTIDE SEQUENCE [LARGE SCALE GENOMIC DNA]</scope>
    <source>
        <strain evidence="5 6">DSM 105453</strain>
    </source>
</reference>
<evidence type="ECO:0000313" key="5">
    <source>
        <dbReference type="EMBL" id="MBM7716413.1"/>
    </source>
</evidence>
<dbReference type="InterPro" id="IPR003439">
    <property type="entry name" value="ABC_transporter-like_ATP-bd"/>
</dbReference>
<name>A0ABS2RC52_9BACI</name>
<dbReference type="InterPro" id="IPR051309">
    <property type="entry name" value="ABCF_ATPase"/>
</dbReference>